<evidence type="ECO:0000259" key="4">
    <source>
        <dbReference type="PROSITE" id="PS51000"/>
    </source>
</evidence>
<dbReference type="PROSITE" id="PS00894">
    <property type="entry name" value="HTH_DEOR_1"/>
    <property type="match status" value="1"/>
</dbReference>
<dbReference type="GO" id="GO:0003677">
    <property type="term" value="F:DNA binding"/>
    <property type="evidence" value="ECO:0007669"/>
    <property type="project" value="UniProtKB-KW"/>
</dbReference>
<feature type="domain" description="HTH deoR-type" evidence="4">
    <location>
        <begin position="22"/>
        <end position="60"/>
    </location>
</feature>
<dbReference type="AlphaFoldDB" id="A0A402AZP2"/>
<keyword evidence="1" id="KW-0805">Transcription regulation</keyword>
<dbReference type="InterPro" id="IPR036388">
    <property type="entry name" value="WH-like_DNA-bd_sf"/>
</dbReference>
<protein>
    <recommendedName>
        <fullName evidence="4">HTH deoR-type domain-containing protein</fullName>
    </recommendedName>
</protein>
<dbReference type="InterPro" id="IPR036390">
    <property type="entry name" value="WH_DNA-bd_sf"/>
</dbReference>
<dbReference type="InterPro" id="IPR001034">
    <property type="entry name" value="DeoR_HTH"/>
</dbReference>
<dbReference type="InterPro" id="IPR018356">
    <property type="entry name" value="Tscrpt_reg_HTH_DeoR_CS"/>
</dbReference>
<dbReference type="GO" id="GO:0003700">
    <property type="term" value="F:DNA-binding transcription factor activity"/>
    <property type="evidence" value="ECO:0007669"/>
    <property type="project" value="InterPro"/>
</dbReference>
<evidence type="ECO:0000256" key="3">
    <source>
        <dbReference type="ARBA" id="ARBA00023163"/>
    </source>
</evidence>
<evidence type="ECO:0000256" key="1">
    <source>
        <dbReference type="ARBA" id="ARBA00023015"/>
    </source>
</evidence>
<dbReference type="RefSeq" id="WP_126625236.1">
    <property type="nucleotide sequence ID" value="NZ_BIFT01000001.1"/>
</dbReference>
<dbReference type="Pfam" id="PF08220">
    <property type="entry name" value="HTH_DeoR"/>
    <property type="match status" value="1"/>
</dbReference>
<evidence type="ECO:0000256" key="2">
    <source>
        <dbReference type="ARBA" id="ARBA00023125"/>
    </source>
</evidence>
<evidence type="ECO:0000313" key="6">
    <source>
        <dbReference type="Proteomes" id="UP000287171"/>
    </source>
</evidence>
<gene>
    <name evidence="5" type="ORF">KDA_00190</name>
</gene>
<keyword evidence="3" id="KW-0804">Transcription</keyword>
<dbReference type="PROSITE" id="PS51000">
    <property type="entry name" value="HTH_DEOR_2"/>
    <property type="match status" value="1"/>
</dbReference>
<dbReference type="Gene3D" id="1.10.10.10">
    <property type="entry name" value="Winged helix-like DNA-binding domain superfamily/Winged helix DNA-binding domain"/>
    <property type="match status" value="1"/>
</dbReference>
<name>A0A402AZP2_9CHLR</name>
<organism evidence="5 6">
    <name type="scientific">Dictyobacter alpinus</name>
    <dbReference type="NCBI Taxonomy" id="2014873"/>
    <lineage>
        <taxon>Bacteria</taxon>
        <taxon>Bacillati</taxon>
        <taxon>Chloroflexota</taxon>
        <taxon>Ktedonobacteria</taxon>
        <taxon>Ktedonobacterales</taxon>
        <taxon>Dictyobacteraceae</taxon>
        <taxon>Dictyobacter</taxon>
    </lineage>
</organism>
<reference evidence="6" key="1">
    <citation type="submission" date="2018-12" db="EMBL/GenBank/DDBJ databases">
        <title>Tengunoibacter tsumagoiensis gen. nov., sp. nov., Dictyobacter kobayashii sp. nov., D. alpinus sp. nov., and D. joshuensis sp. nov. and description of Dictyobacteraceae fam. nov. within the order Ktedonobacterales isolated from Tengu-no-mugimeshi.</title>
        <authorList>
            <person name="Wang C.M."/>
            <person name="Zheng Y."/>
            <person name="Sakai Y."/>
            <person name="Toyoda A."/>
            <person name="Minakuchi Y."/>
            <person name="Abe K."/>
            <person name="Yokota A."/>
            <person name="Yabe S."/>
        </authorList>
    </citation>
    <scope>NUCLEOTIDE SEQUENCE [LARGE SCALE GENOMIC DNA]</scope>
    <source>
        <strain evidence="6">Uno16</strain>
    </source>
</reference>
<dbReference type="Proteomes" id="UP000287171">
    <property type="component" value="Unassembled WGS sequence"/>
</dbReference>
<dbReference type="EMBL" id="BIFT01000001">
    <property type="protein sequence ID" value="GCE24535.1"/>
    <property type="molecule type" value="Genomic_DNA"/>
</dbReference>
<accession>A0A402AZP2</accession>
<evidence type="ECO:0000313" key="5">
    <source>
        <dbReference type="EMBL" id="GCE24535.1"/>
    </source>
</evidence>
<keyword evidence="6" id="KW-1185">Reference proteome</keyword>
<sequence length="60" mass="6696">MGIKRDELYTPGGTVPGLALFINERRQQIAQILEVQQQVTVPALSRLFSVSEVTIRKDLA</sequence>
<dbReference type="SUPFAM" id="SSF46785">
    <property type="entry name" value="Winged helix' DNA-binding domain"/>
    <property type="match status" value="1"/>
</dbReference>
<proteinExistence type="predicted"/>
<keyword evidence="2" id="KW-0238">DNA-binding</keyword>
<comment type="caution">
    <text evidence="5">The sequence shown here is derived from an EMBL/GenBank/DDBJ whole genome shotgun (WGS) entry which is preliminary data.</text>
</comment>